<feature type="region of interest" description="Disordered" evidence="3">
    <location>
        <begin position="1"/>
        <end position="109"/>
    </location>
</feature>
<sequence>MESTGEEHKEETSRIILGDENSETSHQDAADENISTTTTTTTDEETGGRGRGVMATPDGDSAGEEEGRVETPAVDEEGGIQQTSESQSAAEQSEESEQKPLTPSRARPGYYGDCEDDIIVFSSCYLPENSLENYQYVMDNLFRFVIGTLELMVAENYVIVYLCAGGQKEKLPGIGWLKECYTTIDRRLRKNLKGFYVVHPTWYIKIIATIIRPFISSKFSRKLQFVETLQELSLFIPTEHVQIPDCVRQYDQNQSRVLCSCMHKFTIVCVNRWEEVDGCYDYSRDREKHHDFSPQSRKP</sequence>
<dbReference type="PANTHER" id="PTHR12112:SF21">
    <property type="entry name" value="BCL-2_ADENOVIRUS E1B 19 KDA-INTERACTING PROTEIN 2-LIKE PROTEIN"/>
    <property type="match status" value="1"/>
</dbReference>
<feature type="domain" description="CRAL-TRIO" evidence="4">
    <location>
        <begin position="98"/>
        <end position="255"/>
    </location>
</feature>
<keyword evidence="6" id="KW-1185">Reference proteome</keyword>
<dbReference type="Gene3D" id="3.40.525.10">
    <property type="entry name" value="CRAL-TRIO lipid binding domain"/>
    <property type="match status" value="1"/>
</dbReference>
<evidence type="ECO:0000256" key="3">
    <source>
        <dbReference type="SAM" id="MobiDB-lite"/>
    </source>
</evidence>
<evidence type="ECO:0000313" key="5">
    <source>
        <dbReference type="EMBL" id="PWA33386.1"/>
    </source>
</evidence>
<dbReference type="InterPro" id="IPR036865">
    <property type="entry name" value="CRAL-TRIO_dom_sf"/>
</dbReference>
<keyword evidence="2" id="KW-0963">Cytoplasm</keyword>
<dbReference type="GO" id="GO:0005737">
    <property type="term" value="C:cytoplasm"/>
    <property type="evidence" value="ECO:0007669"/>
    <property type="project" value="UniProtKB-SubCell"/>
</dbReference>
<evidence type="ECO:0000256" key="2">
    <source>
        <dbReference type="ARBA" id="ARBA00022490"/>
    </source>
</evidence>
<dbReference type="SMART" id="SM00516">
    <property type="entry name" value="SEC14"/>
    <property type="match status" value="1"/>
</dbReference>
<dbReference type="GO" id="GO:0006915">
    <property type="term" value="P:apoptotic process"/>
    <property type="evidence" value="ECO:0007669"/>
    <property type="project" value="TreeGrafter"/>
</dbReference>
<evidence type="ECO:0000259" key="4">
    <source>
        <dbReference type="PROSITE" id="PS50191"/>
    </source>
</evidence>
<evidence type="ECO:0000256" key="1">
    <source>
        <dbReference type="ARBA" id="ARBA00004496"/>
    </source>
</evidence>
<feature type="compositionally biased region" description="Basic and acidic residues" evidence="3">
    <location>
        <begin position="1"/>
        <end position="13"/>
    </location>
</feature>
<dbReference type="EMBL" id="NHOQ01000064">
    <property type="protein sequence ID" value="PWA33386.1"/>
    <property type="molecule type" value="Genomic_DNA"/>
</dbReference>
<dbReference type="InterPro" id="IPR001251">
    <property type="entry name" value="CRAL-TRIO_dom"/>
</dbReference>
<evidence type="ECO:0000313" key="6">
    <source>
        <dbReference type="Proteomes" id="UP000250572"/>
    </source>
</evidence>
<gene>
    <name evidence="5" type="ORF">CCH79_00014095</name>
</gene>
<organism evidence="5 6">
    <name type="scientific">Gambusia affinis</name>
    <name type="common">Western mosquitofish</name>
    <name type="synonym">Heterandria affinis</name>
    <dbReference type="NCBI Taxonomy" id="33528"/>
    <lineage>
        <taxon>Eukaryota</taxon>
        <taxon>Metazoa</taxon>
        <taxon>Chordata</taxon>
        <taxon>Craniata</taxon>
        <taxon>Vertebrata</taxon>
        <taxon>Euteleostomi</taxon>
        <taxon>Actinopterygii</taxon>
        <taxon>Neopterygii</taxon>
        <taxon>Teleostei</taxon>
        <taxon>Neoteleostei</taxon>
        <taxon>Acanthomorphata</taxon>
        <taxon>Ovalentaria</taxon>
        <taxon>Atherinomorphae</taxon>
        <taxon>Cyprinodontiformes</taxon>
        <taxon>Poeciliidae</taxon>
        <taxon>Poeciliinae</taxon>
        <taxon>Gambusia</taxon>
    </lineage>
</organism>
<dbReference type="PANTHER" id="PTHR12112">
    <property type="entry name" value="BNIP - RELATED"/>
    <property type="match status" value="1"/>
</dbReference>
<dbReference type="AlphaFoldDB" id="A0A315WB46"/>
<protein>
    <recommendedName>
        <fullName evidence="4">CRAL-TRIO domain-containing protein</fullName>
    </recommendedName>
</protein>
<reference evidence="5 6" key="1">
    <citation type="journal article" date="2018" name="G3 (Bethesda)">
        <title>A High-Quality Reference Genome for the Invasive Mosquitofish Gambusia affinis Using a Chicago Library.</title>
        <authorList>
            <person name="Hoffberg S.L."/>
            <person name="Troendle N.J."/>
            <person name="Glenn T.C."/>
            <person name="Mahmud O."/>
            <person name="Louha S."/>
            <person name="Chalopin D."/>
            <person name="Bennetzen J.L."/>
            <person name="Mauricio R."/>
        </authorList>
    </citation>
    <scope>NUCLEOTIDE SEQUENCE [LARGE SCALE GENOMIC DNA]</scope>
    <source>
        <strain evidence="5">NE01/NJP1002.9</strain>
        <tissue evidence="5">Muscle</tissue>
    </source>
</reference>
<feature type="compositionally biased region" description="Low complexity" evidence="3">
    <location>
        <begin position="81"/>
        <end position="91"/>
    </location>
</feature>
<dbReference type="Pfam" id="PF13716">
    <property type="entry name" value="CRAL_TRIO_2"/>
    <property type="match status" value="1"/>
</dbReference>
<dbReference type="FunFam" id="3.40.525.10:FF:000001">
    <property type="entry name" value="BCL2/adenovirus E1B protein-interacting protein 2"/>
    <property type="match status" value="1"/>
</dbReference>
<comment type="caution">
    <text evidence="5">The sequence shown here is derived from an EMBL/GenBank/DDBJ whole genome shotgun (WGS) entry which is preliminary data.</text>
</comment>
<dbReference type="SUPFAM" id="SSF52087">
    <property type="entry name" value="CRAL/TRIO domain"/>
    <property type="match status" value="1"/>
</dbReference>
<accession>A0A315WB46</accession>
<dbReference type="CDD" id="cd00170">
    <property type="entry name" value="SEC14"/>
    <property type="match status" value="1"/>
</dbReference>
<proteinExistence type="predicted"/>
<dbReference type="Proteomes" id="UP000250572">
    <property type="component" value="Unassembled WGS sequence"/>
</dbReference>
<comment type="subcellular location">
    <subcellularLocation>
        <location evidence="1">Cytoplasm</location>
    </subcellularLocation>
</comment>
<dbReference type="PROSITE" id="PS50191">
    <property type="entry name" value="CRAL_TRIO"/>
    <property type="match status" value="1"/>
</dbReference>
<name>A0A315WB46_GAMAF</name>